<proteinExistence type="predicted"/>
<organism evidence="1 2">
    <name type="scientific">Pedobacter alpinus</name>
    <dbReference type="NCBI Taxonomy" id="1590643"/>
    <lineage>
        <taxon>Bacteria</taxon>
        <taxon>Pseudomonadati</taxon>
        <taxon>Bacteroidota</taxon>
        <taxon>Sphingobacteriia</taxon>
        <taxon>Sphingobacteriales</taxon>
        <taxon>Sphingobacteriaceae</taxon>
        <taxon>Pedobacter</taxon>
    </lineage>
</organism>
<evidence type="ECO:0000313" key="1">
    <source>
        <dbReference type="EMBL" id="MFD2730496.1"/>
    </source>
</evidence>
<dbReference type="RefSeq" id="WP_379040746.1">
    <property type="nucleotide sequence ID" value="NZ_JBHSKW010000005.1"/>
</dbReference>
<sequence>MKLPHGSYETLSQAMNVLKEKGFTYDFDFKDGLLCCSSEAGKYDSKDLRIVEIHRFEGITDPEDSSILYAIEGNDGTKGLVVDAYGMYADADKTEFMSNIEVVEE</sequence>
<gene>
    <name evidence="1" type="ORF">ACFSSE_02165</name>
</gene>
<evidence type="ECO:0000313" key="2">
    <source>
        <dbReference type="Proteomes" id="UP001597546"/>
    </source>
</evidence>
<comment type="caution">
    <text evidence="1">The sequence shown here is derived from an EMBL/GenBank/DDBJ whole genome shotgun (WGS) entry which is preliminary data.</text>
</comment>
<accession>A0ABW5TMJ3</accession>
<name>A0ABW5TMJ3_9SPHI</name>
<keyword evidence="2" id="KW-1185">Reference proteome</keyword>
<reference evidence="2" key="1">
    <citation type="journal article" date="2019" name="Int. J. Syst. Evol. Microbiol.">
        <title>The Global Catalogue of Microorganisms (GCM) 10K type strain sequencing project: providing services to taxonomists for standard genome sequencing and annotation.</title>
        <authorList>
            <consortium name="The Broad Institute Genomics Platform"/>
            <consortium name="The Broad Institute Genome Sequencing Center for Infectious Disease"/>
            <person name="Wu L."/>
            <person name="Ma J."/>
        </authorList>
    </citation>
    <scope>NUCLEOTIDE SEQUENCE [LARGE SCALE GENOMIC DNA]</scope>
    <source>
        <strain evidence="2">KCTC 42456</strain>
    </source>
</reference>
<dbReference type="EMBL" id="JBHULV010000008">
    <property type="protein sequence ID" value="MFD2730496.1"/>
    <property type="molecule type" value="Genomic_DNA"/>
</dbReference>
<dbReference type="Proteomes" id="UP001597546">
    <property type="component" value="Unassembled WGS sequence"/>
</dbReference>
<protein>
    <submittedName>
        <fullName evidence="1">Phosphoribosylpyrophosphate synthetase</fullName>
    </submittedName>
</protein>